<accession>A0A0F9L9A7</accession>
<organism evidence="2">
    <name type="scientific">marine sediment metagenome</name>
    <dbReference type="NCBI Taxonomy" id="412755"/>
    <lineage>
        <taxon>unclassified sequences</taxon>
        <taxon>metagenomes</taxon>
        <taxon>ecological metagenomes</taxon>
    </lineage>
</organism>
<protein>
    <submittedName>
        <fullName evidence="2">Uncharacterized protein</fullName>
    </submittedName>
</protein>
<dbReference type="Gene3D" id="3.30.70.1320">
    <property type="entry name" value="Multidrug efflux transporter AcrB pore domain like"/>
    <property type="match status" value="1"/>
</dbReference>
<dbReference type="GO" id="GO:0042910">
    <property type="term" value="F:xenobiotic transmembrane transporter activity"/>
    <property type="evidence" value="ECO:0007669"/>
    <property type="project" value="TreeGrafter"/>
</dbReference>
<dbReference type="GO" id="GO:0005886">
    <property type="term" value="C:plasma membrane"/>
    <property type="evidence" value="ECO:0007669"/>
    <property type="project" value="TreeGrafter"/>
</dbReference>
<keyword evidence="1" id="KW-0472">Membrane</keyword>
<dbReference type="AlphaFoldDB" id="A0A0F9L9A7"/>
<dbReference type="SUPFAM" id="SSF82866">
    <property type="entry name" value="Multidrug efflux transporter AcrB transmembrane domain"/>
    <property type="match status" value="1"/>
</dbReference>
<dbReference type="EMBL" id="LAZR01007632">
    <property type="protein sequence ID" value="KKM83986.1"/>
    <property type="molecule type" value="Genomic_DNA"/>
</dbReference>
<dbReference type="Pfam" id="PF00873">
    <property type="entry name" value="ACR_tran"/>
    <property type="match status" value="1"/>
</dbReference>
<dbReference type="PANTHER" id="PTHR32063:SF4">
    <property type="entry name" value="SLR6043 PROTEIN"/>
    <property type="match status" value="1"/>
</dbReference>
<keyword evidence="1" id="KW-0812">Transmembrane</keyword>
<gene>
    <name evidence="2" type="ORF">LCGC14_1303760</name>
</gene>
<comment type="caution">
    <text evidence="2">The sequence shown here is derived from an EMBL/GenBank/DDBJ whole genome shotgun (WGS) entry which is preliminary data.</text>
</comment>
<dbReference type="SUPFAM" id="SSF82693">
    <property type="entry name" value="Multidrug efflux transporter AcrB pore domain, PN1, PN2, PC1 and PC2 subdomains"/>
    <property type="match status" value="2"/>
</dbReference>
<feature type="transmembrane region" description="Helical" evidence="1">
    <location>
        <begin position="348"/>
        <end position="371"/>
    </location>
</feature>
<proteinExistence type="predicted"/>
<evidence type="ECO:0000256" key="1">
    <source>
        <dbReference type="SAM" id="Phobius"/>
    </source>
</evidence>
<evidence type="ECO:0000313" key="2">
    <source>
        <dbReference type="EMBL" id="KKM83986.1"/>
    </source>
</evidence>
<keyword evidence="1" id="KW-1133">Transmembrane helix</keyword>
<name>A0A0F9L9A7_9ZZZZ</name>
<dbReference type="InterPro" id="IPR001036">
    <property type="entry name" value="Acrflvin-R"/>
</dbReference>
<sequence length="391" mass="42862">MLKAIVRISLNNRLLVMLATAALIVYGLTAALRLSVDVLPDLNKPTVTILIEAPGLAPEEVEVLVTYPIETVMNGAAGVERVRSVSGIGLSVVYVEFEWGTDIRFSRQMVQERLNQTAERLPEGITPFMAPISSIMGEIMLVGVTSETLTPMEVRTLADWTIRPTLQAIPGIAQVTVMGGELKQYQVLADPEKLRIFNLTITDLREAVKESNQNSGGGFIVGENQEFVVRNLGRVRTVDDLANALVVSRISQGTTVPVRVRDVARVVEAGSPIKRGEGSMNGRPAVIMAISKQPHADTRELTAQVEETIEQLRTTLPAGVVINSELFRQSQFIGNAIENVIEALRDGAILVIIVLVSFVRHTVPIVIVIFYPRTIIKNINIKSYIILNAWI</sequence>
<dbReference type="Gene3D" id="3.30.70.1430">
    <property type="entry name" value="Multidrug efflux transporter AcrB pore domain"/>
    <property type="match status" value="1"/>
</dbReference>
<dbReference type="SUPFAM" id="SSF82714">
    <property type="entry name" value="Multidrug efflux transporter AcrB TolC docking domain, DN and DC subdomains"/>
    <property type="match status" value="1"/>
</dbReference>
<dbReference type="PRINTS" id="PR00702">
    <property type="entry name" value="ACRIFLAVINRP"/>
</dbReference>
<dbReference type="InterPro" id="IPR027463">
    <property type="entry name" value="AcrB_DN_DC_subdom"/>
</dbReference>
<dbReference type="PANTHER" id="PTHR32063">
    <property type="match status" value="1"/>
</dbReference>
<dbReference type="Gene3D" id="3.30.2090.10">
    <property type="entry name" value="Multidrug efflux transporter AcrB TolC docking domain, DN and DC subdomains"/>
    <property type="match status" value="1"/>
</dbReference>
<reference evidence="2" key="1">
    <citation type="journal article" date="2015" name="Nature">
        <title>Complex archaea that bridge the gap between prokaryotes and eukaryotes.</title>
        <authorList>
            <person name="Spang A."/>
            <person name="Saw J.H."/>
            <person name="Jorgensen S.L."/>
            <person name="Zaremba-Niedzwiedzka K."/>
            <person name="Martijn J."/>
            <person name="Lind A.E."/>
            <person name="van Eijk R."/>
            <person name="Schleper C."/>
            <person name="Guy L."/>
            <person name="Ettema T.J."/>
        </authorList>
    </citation>
    <scope>NUCLEOTIDE SEQUENCE</scope>
</reference>
<dbReference type="Gene3D" id="1.20.1640.10">
    <property type="entry name" value="Multidrug efflux transporter AcrB transmembrane domain"/>
    <property type="match status" value="1"/>
</dbReference>